<organism evidence="3 4">
    <name type="scientific">Cellvibrio polysaccharolyticus</name>
    <dbReference type="NCBI Taxonomy" id="2082724"/>
    <lineage>
        <taxon>Bacteria</taxon>
        <taxon>Pseudomonadati</taxon>
        <taxon>Pseudomonadota</taxon>
        <taxon>Gammaproteobacteria</taxon>
        <taxon>Cellvibrionales</taxon>
        <taxon>Cellvibrionaceae</taxon>
        <taxon>Cellvibrio</taxon>
    </lineage>
</organism>
<protein>
    <recommendedName>
        <fullName evidence="5">Peptidoglycan-binding protein CsiV</fullName>
    </recommendedName>
</protein>
<feature type="region of interest" description="Disordered" evidence="1">
    <location>
        <begin position="79"/>
        <end position="100"/>
    </location>
</feature>
<evidence type="ECO:0000256" key="1">
    <source>
        <dbReference type="SAM" id="MobiDB-lite"/>
    </source>
</evidence>
<dbReference type="AlphaFoldDB" id="A0A928V789"/>
<dbReference type="InterPro" id="IPR021241">
    <property type="entry name" value="CsiV"/>
</dbReference>
<proteinExistence type="predicted"/>
<evidence type="ECO:0008006" key="5">
    <source>
        <dbReference type="Google" id="ProtNLM"/>
    </source>
</evidence>
<dbReference type="RefSeq" id="WP_193909171.1">
    <property type="nucleotide sequence ID" value="NZ_PRDL01000001.1"/>
</dbReference>
<comment type="caution">
    <text evidence="3">The sequence shown here is derived from an EMBL/GenBank/DDBJ whole genome shotgun (WGS) entry which is preliminary data.</text>
</comment>
<gene>
    <name evidence="3" type="ORF">C4F51_09205</name>
</gene>
<feature type="signal peptide" evidence="2">
    <location>
        <begin position="1"/>
        <end position="32"/>
    </location>
</feature>
<sequence length="303" mass="33962">MTHAHSHRTSRRSQLLCTLAIATALLSQTAAAQQRWFQVEVLAFSRQAPDQQEQWPTNIKPGYPHTLIELKDPEQLPASVTTASGDENGATENSLAASTTVTKPDIEREPYYLLPASERKLSRQATALQRQGGYQVLFHQSWRQPINASARNAPAIFIQGGSAYGQHTELEGSISFSLPQLLQINTRLWLSRFEPNYGQEPGEWPALPKTPIQLRTELQTETELTPMFGNDNNWLASDTPRIPNSTGPVEVVEPYLPQRIVLLDDERRIRQGELHYIDHPLLGIVVQITPYEIPPAATTTTME</sequence>
<evidence type="ECO:0000313" key="4">
    <source>
        <dbReference type="Proteomes" id="UP000652567"/>
    </source>
</evidence>
<name>A0A928V789_9GAMM</name>
<keyword evidence="4" id="KW-1185">Reference proteome</keyword>
<feature type="chain" id="PRO_5037427820" description="Peptidoglycan-binding protein CsiV" evidence="2">
    <location>
        <begin position="33"/>
        <end position="303"/>
    </location>
</feature>
<keyword evidence="2" id="KW-0732">Signal</keyword>
<evidence type="ECO:0000256" key="2">
    <source>
        <dbReference type="SAM" id="SignalP"/>
    </source>
</evidence>
<dbReference type="EMBL" id="PRDL01000001">
    <property type="protein sequence ID" value="MBE8717364.1"/>
    <property type="molecule type" value="Genomic_DNA"/>
</dbReference>
<accession>A0A928V789</accession>
<reference evidence="3" key="1">
    <citation type="submission" date="2018-07" db="EMBL/GenBank/DDBJ databases">
        <title>Genome assembly of strain Ka43.</title>
        <authorList>
            <person name="Kukolya J."/>
            <person name="Nagy I."/>
            <person name="Horvath B."/>
            <person name="Toth A."/>
        </authorList>
    </citation>
    <scope>NUCLEOTIDE SEQUENCE</scope>
    <source>
        <strain evidence="3">KB43</strain>
    </source>
</reference>
<evidence type="ECO:0000313" key="3">
    <source>
        <dbReference type="EMBL" id="MBE8717364.1"/>
    </source>
</evidence>
<dbReference type="Proteomes" id="UP000652567">
    <property type="component" value="Unassembled WGS sequence"/>
</dbReference>
<dbReference type="Pfam" id="PF10972">
    <property type="entry name" value="CsiV"/>
    <property type="match status" value="1"/>
</dbReference>